<dbReference type="PANTHER" id="PTHR48145">
    <property type="entry name" value="NUCLEAR ENVELOPE-ASSOCIATED PROTEIN 1"/>
    <property type="match status" value="1"/>
</dbReference>
<keyword evidence="3" id="KW-1185">Reference proteome</keyword>
<accession>A0A7J0ERK8</accession>
<proteinExistence type="predicted"/>
<dbReference type="InterPro" id="IPR049932">
    <property type="entry name" value="NEAP1-4"/>
</dbReference>
<feature type="coiled-coil region" evidence="1">
    <location>
        <begin position="45"/>
        <end position="72"/>
    </location>
</feature>
<dbReference type="OrthoDB" id="1709741at2759"/>
<dbReference type="PANTHER" id="PTHR48145:SF5">
    <property type="entry name" value="NUCLEAR ENVELOPE-ASSOCIATED PROTEIN 2"/>
    <property type="match status" value="1"/>
</dbReference>
<dbReference type="EMBL" id="BJWL01000006">
    <property type="protein sequence ID" value="GFY89115.1"/>
    <property type="molecule type" value="Genomic_DNA"/>
</dbReference>
<keyword evidence="1" id="KW-0175">Coiled coil</keyword>
<comment type="caution">
    <text evidence="2">The sequence shown here is derived from an EMBL/GenBank/DDBJ whole genome shotgun (WGS) entry which is preliminary data.</text>
</comment>
<evidence type="ECO:0000313" key="3">
    <source>
        <dbReference type="Proteomes" id="UP000585474"/>
    </source>
</evidence>
<sequence>MYTTPFLKELVDLRSQLSATRATADASVPSAQSTQFQCLALLGEIDEKNSSLKEHEVRVNRLGEQLDLLQKDLQARESSQKQLKDDVLRMEHDILQAIAKAGAIKDCELGKFLDEVSPKIFEKNNKLLIVKDEEKYPNLGTK</sequence>
<gene>
    <name evidence="2" type="ORF">Acr_06g0010550</name>
</gene>
<name>A0A7J0ERK8_9ERIC</name>
<dbReference type="Proteomes" id="UP000585474">
    <property type="component" value="Unassembled WGS sequence"/>
</dbReference>
<organism evidence="2 3">
    <name type="scientific">Actinidia rufa</name>
    <dbReference type="NCBI Taxonomy" id="165716"/>
    <lineage>
        <taxon>Eukaryota</taxon>
        <taxon>Viridiplantae</taxon>
        <taxon>Streptophyta</taxon>
        <taxon>Embryophyta</taxon>
        <taxon>Tracheophyta</taxon>
        <taxon>Spermatophyta</taxon>
        <taxon>Magnoliopsida</taxon>
        <taxon>eudicotyledons</taxon>
        <taxon>Gunneridae</taxon>
        <taxon>Pentapetalae</taxon>
        <taxon>asterids</taxon>
        <taxon>Ericales</taxon>
        <taxon>Actinidiaceae</taxon>
        <taxon>Actinidia</taxon>
    </lineage>
</organism>
<reference evidence="2 3" key="1">
    <citation type="submission" date="2019-07" db="EMBL/GenBank/DDBJ databases">
        <title>De Novo Assembly of kiwifruit Actinidia rufa.</title>
        <authorList>
            <person name="Sugita-Konishi S."/>
            <person name="Sato K."/>
            <person name="Mori E."/>
            <person name="Abe Y."/>
            <person name="Kisaki G."/>
            <person name="Hamano K."/>
            <person name="Suezawa K."/>
            <person name="Otani M."/>
            <person name="Fukuda T."/>
            <person name="Manabe T."/>
            <person name="Gomi K."/>
            <person name="Tabuchi M."/>
            <person name="Akimitsu K."/>
            <person name="Kataoka I."/>
        </authorList>
    </citation>
    <scope>NUCLEOTIDE SEQUENCE [LARGE SCALE GENOMIC DNA]</scope>
    <source>
        <strain evidence="3">cv. Fuchu</strain>
    </source>
</reference>
<evidence type="ECO:0000313" key="2">
    <source>
        <dbReference type="EMBL" id="GFY89115.1"/>
    </source>
</evidence>
<protein>
    <submittedName>
        <fullName evidence="2">Uncharacterized protein</fullName>
    </submittedName>
</protein>
<dbReference type="AlphaFoldDB" id="A0A7J0ERK8"/>
<evidence type="ECO:0000256" key="1">
    <source>
        <dbReference type="SAM" id="Coils"/>
    </source>
</evidence>